<evidence type="ECO:0000256" key="2">
    <source>
        <dbReference type="ARBA" id="ARBA00022723"/>
    </source>
</evidence>
<dbReference type="SUPFAM" id="SSF51197">
    <property type="entry name" value="Clavaminate synthase-like"/>
    <property type="match status" value="1"/>
</dbReference>
<dbReference type="InterPro" id="IPR003347">
    <property type="entry name" value="JmjC_dom"/>
</dbReference>
<dbReference type="EMBL" id="AAOE01000008">
    <property type="protein sequence ID" value="EAR09649.1"/>
    <property type="molecule type" value="Genomic_DNA"/>
</dbReference>
<dbReference type="SMART" id="SM00558">
    <property type="entry name" value="JmjC"/>
    <property type="match status" value="1"/>
</dbReference>
<sequence length="381" mass="43534">MHRIRPEYDMPPVQNPFNSQEFLNTYWQQAPLLKRNALSLHDIITADELAGLATEAEVESRLISGSNETEQWTLQHGPFSDDVFQTLPERDWTLLVQAVDHWVPEVRQVLAQFSFLPRWRIDDIMISFATDGGGVGPHFDQYDVFLVQLAGQREWKIGQMCDEDSDLVENIPVKVLSAFEEQDAWVLDPGDVLYLPPGVAHWGTSLGDSMTLSVGFRAPSDSETIAELGHFMSSMVSDFQRYGDAGISQRNQTPHAIEEEDIDRVQAIIKRLADDRSLVSEWFGQYVTEPKYDDMNVDTQDWSDESFMKHWQHHPLYRNPGSRLAYREQTLFVDGQSYGVNATPEELHLICDCDVLPYNHNVHIQRIALQLLNAGALIFED</sequence>
<dbReference type="PROSITE" id="PS51184">
    <property type="entry name" value="JMJC"/>
    <property type="match status" value="1"/>
</dbReference>
<dbReference type="Proteomes" id="UP000005953">
    <property type="component" value="Unassembled WGS sequence"/>
</dbReference>
<evidence type="ECO:0000256" key="5">
    <source>
        <dbReference type="ARBA" id="ARBA00023004"/>
    </source>
</evidence>
<dbReference type="PANTHER" id="PTHR13096:SF8">
    <property type="entry name" value="RIBOSOMAL OXYGENASE 1"/>
    <property type="match status" value="1"/>
</dbReference>
<dbReference type="GO" id="GO:0016706">
    <property type="term" value="F:2-oxoglutarate-dependent dioxygenase activity"/>
    <property type="evidence" value="ECO:0007669"/>
    <property type="project" value="TreeGrafter"/>
</dbReference>
<keyword evidence="8" id="KW-1185">Reference proteome</keyword>
<keyword evidence="4" id="KW-0560">Oxidoreductase</keyword>
<name>A4BDP0_9GAMM</name>
<feature type="domain" description="JmjC" evidence="6">
    <location>
        <begin position="105"/>
        <end position="233"/>
    </location>
</feature>
<evidence type="ECO:0000313" key="7">
    <source>
        <dbReference type="EMBL" id="EAR09649.1"/>
    </source>
</evidence>
<dbReference type="GO" id="GO:0046872">
    <property type="term" value="F:metal ion binding"/>
    <property type="evidence" value="ECO:0007669"/>
    <property type="project" value="UniProtKB-KW"/>
</dbReference>
<keyword evidence="3" id="KW-0223">Dioxygenase</keyword>
<organism evidence="7 8">
    <name type="scientific">Reinekea blandensis MED297</name>
    <dbReference type="NCBI Taxonomy" id="314283"/>
    <lineage>
        <taxon>Bacteria</taxon>
        <taxon>Pseudomonadati</taxon>
        <taxon>Pseudomonadota</taxon>
        <taxon>Gammaproteobacteria</taxon>
        <taxon>Oceanospirillales</taxon>
        <taxon>Saccharospirillaceae</taxon>
        <taxon>Reinekea</taxon>
    </lineage>
</organism>
<evidence type="ECO:0000313" key="8">
    <source>
        <dbReference type="Proteomes" id="UP000005953"/>
    </source>
</evidence>
<dbReference type="Pfam" id="PF08007">
    <property type="entry name" value="JmjC_2"/>
    <property type="match status" value="1"/>
</dbReference>
<protein>
    <recommendedName>
        <fullName evidence="6">JmjC domain-containing protein</fullName>
    </recommendedName>
</protein>
<reference evidence="7 8" key="1">
    <citation type="submission" date="2006-02" db="EMBL/GenBank/DDBJ databases">
        <authorList>
            <person name="Pinhassi J."/>
            <person name="Pedros-Alio C."/>
            <person name="Ferriera S."/>
            <person name="Johnson J."/>
            <person name="Kravitz S."/>
            <person name="Halpern A."/>
            <person name="Remington K."/>
            <person name="Beeson K."/>
            <person name="Tran B."/>
            <person name="Rogers Y.-H."/>
            <person name="Friedman R."/>
            <person name="Venter J.C."/>
        </authorList>
    </citation>
    <scope>NUCLEOTIDE SEQUENCE [LARGE SCALE GENOMIC DNA]</scope>
    <source>
        <strain evidence="7 8">MED297</strain>
    </source>
</reference>
<evidence type="ECO:0000256" key="1">
    <source>
        <dbReference type="ARBA" id="ARBA00001954"/>
    </source>
</evidence>
<dbReference type="HOGENOM" id="CLU_039125_1_0_6"/>
<proteinExistence type="predicted"/>
<dbReference type="Gene3D" id="2.60.120.650">
    <property type="entry name" value="Cupin"/>
    <property type="match status" value="1"/>
</dbReference>
<dbReference type="PANTHER" id="PTHR13096">
    <property type="entry name" value="MINA53 MYC INDUCED NUCLEAR ANTIGEN"/>
    <property type="match status" value="1"/>
</dbReference>
<comment type="caution">
    <text evidence="7">The sequence shown here is derived from an EMBL/GenBank/DDBJ whole genome shotgun (WGS) entry which is preliminary data.</text>
</comment>
<evidence type="ECO:0000256" key="4">
    <source>
        <dbReference type="ARBA" id="ARBA00023002"/>
    </source>
</evidence>
<gene>
    <name evidence="7" type="ORF">MED297_15859</name>
</gene>
<dbReference type="STRING" id="314283.MED297_15859"/>
<dbReference type="AlphaFoldDB" id="A4BDP0"/>
<keyword evidence="2" id="KW-0479">Metal-binding</keyword>
<comment type="cofactor">
    <cofactor evidence="1">
        <name>Fe(2+)</name>
        <dbReference type="ChEBI" id="CHEBI:29033"/>
    </cofactor>
</comment>
<keyword evidence="5" id="KW-0408">Iron</keyword>
<evidence type="ECO:0000256" key="3">
    <source>
        <dbReference type="ARBA" id="ARBA00022964"/>
    </source>
</evidence>
<dbReference type="Pfam" id="PF20514">
    <property type="entry name" value="WHD_ROXA"/>
    <property type="match status" value="1"/>
</dbReference>
<evidence type="ECO:0000259" key="6">
    <source>
        <dbReference type="PROSITE" id="PS51184"/>
    </source>
</evidence>
<accession>A4BDP0</accession>
<dbReference type="Gene3D" id="3.40.366.30">
    <property type="entry name" value="50S ribosomal protein L16 arginine hydroxylase, Chain A, Domain 2"/>
    <property type="match status" value="1"/>
</dbReference>
<dbReference type="InterPro" id="IPR046799">
    <property type="entry name" value="ROXA-like_wH"/>
</dbReference>
<dbReference type="InterPro" id="IPR039994">
    <property type="entry name" value="NO66-like"/>
</dbReference>